<feature type="transmembrane region" description="Helical" evidence="1">
    <location>
        <begin position="62"/>
        <end position="82"/>
    </location>
</feature>
<keyword evidence="3" id="KW-1185">Reference proteome</keyword>
<gene>
    <name evidence="2" type="ORF">KR093_004842</name>
</gene>
<organism evidence="2 3">
    <name type="scientific">Drosophila rubida</name>
    <dbReference type="NCBI Taxonomy" id="30044"/>
    <lineage>
        <taxon>Eukaryota</taxon>
        <taxon>Metazoa</taxon>
        <taxon>Ecdysozoa</taxon>
        <taxon>Arthropoda</taxon>
        <taxon>Hexapoda</taxon>
        <taxon>Insecta</taxon>
        <taxon>Pterygota</taxon>
        <taxon>Neoptera</taxon>
        <taxon>Endopterygota</taxon>
        <taxon>Diptera</taxon>
        <taxon>Brachycera</taxon>
        <taxon>Muscomorpha</taxon>
        <taxon>Ephydroidea</taxon>
        <taxon>Drosophilidae</taxon>
        <taxon>Drosophila</taxon>
    </lineage>
</organism>
<dbReference type="Proteomes" id="UP001200034">
    <property type="component" value="Unassembled WGS sequence"/>
</dbReference>
<comment type="caution">
    <text evidence="2">The sequence shown here is derived from an EMBL/GenBank/DDBJ whole genome shotgun (WGS) entry which is preliminary data.</text>
</comment>
<evidence type="ECO:0000313" key="3">
    <source>
        <dbReference type="Proteomes" id="UP001200034"/>
    </source>
</evidence>
<evidence type="ECO:0000313" key="2">
    <source>
        <dbReference type="EMBL" id="KAH8370740.1"/>
    </source>
</evidence>
<keyword evidence="1" id="KW-0812">Transmembrane</keyword>
<keyword evidence="1" id="KW-0472">Membrane</keyword>
<dbReference type="AlphaFoldDB" id="A0AAD4K0N3"/>
<name>A0AAD4K0N3_9MUSC</name>
<feature type="transmembrane region" description="Helical" evidence="1">
    <location>
        <begin position="102"/>
        <end position="121"/>
    </location>
</feature>
<accession>A0AAD4K0N3</accession>
<feature type="transmembrane region" description="Helical" evidence="1">
    <location>
        <begin position="6"/>
        <end position="28"/>
    </location>
</feature>
<evidence type="ECO:0000256" key="1">
    <source>
        <dbReference type="SAM" id="Phobius"/>
    </source>
</evidence>
<sequence>MYANFAWIILKYFNITYLCYMNIMNIALKERYMMQTQYKTFLLVPYARETILLYSERRDHTMVPSIAALLACVLWNFCNHLRTRYYPQSVVLKLLLLRSYWLFKLPVLLICITGMVSIILANHQLYQLTVLLTNKRIVDVMLVGYKIKLMWHIFILLGVLIIWVDE</sequence>
<feature type="non-terminal residue" evidence="2">
    <location>
        <position position="166"/>
    </location>
</feature>
<reference evidence="2" key="1">
    <citation type="journal article" date="2021" name="Mol. Ecol. Resour.">
        <title>Phylogenomic analyses of the genus Drosophila reveals genomic signals of climate adaptation.</title>
        <authorList>
            <person name="Li F."/>
            <person name="Rane R.V."/>
            <person name="Luria V."/>
            <person name="Xiong Z."/>
            <person name="Chen J."/>
            <person name="Li Z."/>
            <person name="Catullo R.A."/>
            <person name="Griffin P.C."/>
            <person name="Schiffer M."/>
            <person name="Pearce S."/>
            <person name="Lee S.F."/>
            <person name="McElroy K."/>
            <person name="Stocker A."/>
            <person name="Shirriffs J."/>
            <person name="Cockerell F."/>
            <person name="Coppin C."/>
            <person name="Sgro C.M."/>
            <person name="Karger A."/>
            <person name="Cain J.W."/>
            <person name="Weber J.A."/>
            <person name="Santpere G."/>
            <person name="Kirschner M.W."/>
            <person name="Hoffmann A.A."/>
            <person name="Oakeshott J.G."/>
            <person name="Zhang G."/>
        </authorList>
    </citation>
    <scope>NUCLEOTIDE SEQUENCE</scope>
    <source>
        <strain evidence="2">BGI-SZ-2011g</strain>
    </source>
</reference>
<proteinExistence type="predicted"/>
<feature type="transmembrane region" description="Helical" evidence="1">
    <location>
        <begin position="142"/>
        <end position="164"/>
    </location>
</feature>
<protein>
    <submittedName>
        <fullName evidence="2">Uncharacterized protein</fullName>
    </submittedName>
</protein>
<keyword evidence="1" id="KW-1133">Transmembrane helix</keyword>
<dbReference type="EMBL" id="JAJJHW010002585">
    <property type="protein sequence ID" value="KAH8370740.1"/>
    <property type="molecule type" value="Genomic_DNA"/>
</dbReference>